<keyword evidence="3" id="KW-0444">Lipid biosynthesis</keyword>
<keyword evidence="5" id="KW-0276">Fatty acid metabolism</keyword>
<evidence type="ECO:0000256" key="6">
    <source>
        <dbReference type="ARBA" id="ARBA00022989"/>
    </source>
</evidence>
<evidence type="ECO:0000256" key="4">
    <source>
        <dbReference type="ARBA" id="ARBA00022692"/>
    </source>
</evidence>
<evidence type="ECO:0000256" key="12">
    <source>
        <dbReference type="SAM" id="Phobius"/>
    </source>
</evidence>
<organism evidence="14 15">
    <name type="scientific">Dyadobacter jiangsuensis</name>
    <dbReference type="NCBI Taxonomy" id="1591085"/>
    <lineage>
        <taxon>Bacteria</taxon>
        <taxon>Pseudomonadati</taxon>
        <taxon>Bacteroidota</taxon>
        <taxon>Cytophagia</taxon>
        <taxon>Cytophagales</taxon>
        <taxon>Spirosomataceae</taxon>
        <taxon>Dyadobacter</taxon>
    </lineage>
</organism>
<feature type="transmembrane region" description="Helical" evidence="12">
    <location>
        <begin position="155"/>
        <end position="175"/>
    </location>
</feature>
<evidence type="ECO:0000256" key="1">
    <source>
        <dbReference type="ARBA" id="ARBA00004141"/>
    </source>
</evidence>
<feature type="transmembrane region" description="Helical" evidence="12">
    <location>
        <begin position="6"/>
        <end position="26"/>
    </location>
</feature>
<comment type="subcellular location">
    <subcellularLocation>
        <location evidence="1">Membrane</location>
        <topology evidence="1">Multi-pass membrane protein</topology>
    </subcellularLocation>
</comment>
<gene>
    <name evidence="14" type="ORF">CLV60_104429</name>
</gene>
<keyword evidence="9" id="KW-0443">Lipid metabolism</keyword>
<evidence type="ECO:0000256" key="2">
    <source>
        <dbReference type="ARBA" id="ARBA00008749"/>
    </source>
</evidence>
<evidence type="ECO:0000256" key="9">
    <source>
        <dbReference type="ARBA" id="ARBA00023098"/>
    </source>
</evidence>
<evidence type="ECO:0000256" key="11">
    <source>
        <dbReference type="ARBA" id="ARBA00023160"/>
    </source>
</evidence>
<evidence type="ECO:0000313" key="15">
    <source>
        <dbReference type="Proteomes" id="UP000241964"/>
    </source>
</evidence>
<dbReference type="InterPro" id="IPR015876">
    <property type="entry name" value="Acyl-CoA_DS"/>
</dbReference>
<dbReference type="InterPro" id="IPR005804">
    <property type="entry name" value="FA_desaturase_dom"/>
</dbReference>
<evidence type="ECO:0000256" key="3">
    <source>
        <dbReference type="ARBA" id="ARBA00022516"/>
    </source>
</evidence>
<name>A0A2P8G954_9BACT</name>
<proteinExistence type="inferred from homology"/>
<dbReference type="RefSeq" id="WP_106595351.1">
    <property type="nucleotide sequence ID" value="NZ_PYAS01000004.1"/>
</dbReference>
<comment type="similarity">
    <text evidence="2">Belongs to the fatty acid desaturase type 2 family.</text>
</comment>
<accession>A0A2P8G954</accession>
<keyword evidence="11" id="KW-0275">Fatty acid biosynthesis</keyword>
<reference evidence="14 15" key="1">
    <citation type="submission" date="2018-03" db="EMBL/GenBank/DDBJ databases">
        <title>Genomic Encyclopedia of Archaeal and Bacterial Type Strains, Phase II (KMG-II): from individual species to whole genera.</title>
        <authorList>
            <person name="Goeker M."/>
        </authorList>
    </citation>
    <scope>NUCLEOTIDE SEQUENCE [LARGE SCALE GENOMIC DNA]</scope>
    <source>
        <strain evidence="14 15">DSM 29057</strain>
    </source>
</reference>
<feature type="transmembrane region" description="Helical" evidence="12">
    <location>
        <begin position="132"/>
        <end position="149"/>
    </location>
</feature>
<dbReference type="GO" id="GO:0006633">
    <property type="term" value="P:fatty acid biosynthetic process"/>
    <property type="evidence" value="ECO:0007669"/>
    <property type="project" value="UniProtKB-KW"/>
</dbReference>
<keyword evidence="8" id="KW-0408">Iron</keyword>
<keyword evidence="4 12" id="KW-0812">Transmembrane</keyword>
<dbReference type="PANTHER" id="PTHR11351">
    <property type="entry name" value="ACYL-COA DESATURASE"/>
    <property type="match status" value="1"/>
</dbReference>
<dbReference type="AlphaFoldDB" id="A0A2P8G954"/>
<dbReference type="CDD" id="cd03505">
    <property type="entry name" value="Delta9-FADS-like"/>
    <property type="match status" value="1"/>
</dbReference>
<keyword evidence="15" id="KW-1185">Reference proteome</keyword>
<evidence type="ECO:0000256" key="8">
    <source>
        <dbReference type="ARBA" id="ARBA00023004"/>
    </source>
</evidence>
<evidence type="ECO:0000256" key="5">
    <source>
        <dbReference type="ARBA" id="ARBA00022832"/>
    </source>
</evidence>
<evidence type="ECO:0000256" key="10">
    <source>
        <dbReference type="ARBA" id="ARBA00023136"/>
    </source>
</evidence>
<evidence type="ECO:0000313" key="14">
    <source>
        <dbReference type="EMBL" id="PSL30487.1"/>
    </source>
</evidence>
<dbReference type="Proteomes" id="UP000241964">
    <property type="component" value="Unassembled WGS sequence"/>
</dbReference>
<comment type="caution">
    <text evidence="14">The sequence shown here is derived from an EMBL/GenBank/DDBJ whole genome shotgun (WGS) entry which is preliminary data.</text>
</comment>
<keyword evidence="10 12" id="KW-0472">Membrane</keyword>
<evidence type="ECO:0000256" key="7">
    <source>
        <dbReference type="ARBA" id="ARBA00023002"/>
    </source>
</evidence>
<dbReference type="GO" id="GO:0016717">
    <property type="term" value="F:oxidoreductase activity, acting on paired donors, with oxidation of a pair of donors resulting in the reduction of molecular oxygen to two molecules of water"/>
    <property type="evidence" value="ECO:0007669"/>
    <property type="project" value="InterPro"/>
</dbReference>
<dbReference type="OrthoDB" id="9768289at2"/>
<dbReference type="EMBL" id="PYAS01000004">
    <property type="protein sequence ID" value="PSL30487.1"/>
    <property type="molecule type" value="Genomic_DNA"/>
</dbReference>
<protein>
    <submittedName>
        <fullName evidence="14">Stearoyl-CoA desaturase (Delta-9 desaturase)</fullName>
    </submittedName>
</protein>
<keyword evidence="6 12" id="KW-1133">Transmembrane helix</keyword>
<evidence type="ECO:0000259" key="13">
    <source>
        <dbReference type="Pfam" id="PF00487"/>
    </source>
</evidence>
<dbReference type="GO" id="GO:0016020">
    <property type="term" value="C:membrane"/>
    <property type="evidence" value="ECO:0007669"/>
    <property type="project" value="UniProtKB-SubCell"/>
</dbReference>
<keyword evidence="7" id="KW-0560">Oxidoreductase</keyword>
<feature type="domain" description="Fatty acid desaturase" evidence="13">
    <location>
        <begin position="6"/>
        <end position="215"/>
    </location>
</feature>
<dbReference type="Pfam" id="PF00487">
    <property type="entry name" value="FA_desaturase"/>
    <property type="match status" value="1"/>
</dbReference>
<dbReference type="PANTHER" id="PTHR11351:SF31">
    <property type="entry name" value="DESATURASE 1, ISOFORM A-RELATED"/>
    <property type="match status" value="1"/>
</dbReference>
<sequence>MYIVLIVFVVHWYLSLFCQTFFLHRYSAHKMFIMSKPWERFFYLLTYLSQGSSYLSPRAYAILHRMHHAFSDTDKDPHSPHHTKNVFTMMWETKNIYNAVLNRKRAVESRFERNYPEWSFVEKLGDSWISRAGWGVLYIVFYVLAYIYLDMHWAFFFLLPIHFLMGPIHGAIVNWSGHKYGYQNFDNDDKSKNSLIFDFLMMGELFQNNHHKRPNSINFGSKWFEVDPTYPVIKLLNRLKIIEIRKKH</sequence>